<evidence type="ECO:0000313" key="1">
    <source>
        <dbReference type="EMBL" id="CAK8992956.1"/>
    </source>
</evidence>
<name>A0ABP0HRW7_9DINO</name>
<organism evidence="1 2">
    <name type="scientific">Durusdinium trenchii</name>
    <dbReference type="NCBI Taxonomy" id="1381693"/>
    <lineage>
        <taxon>Eukaryota</taxon>
        <taxon>Sar</taxon>
        <taxon>Alveolata</taxon>
        <taxon>Dinophyceae</taxon>
        <taxon>Suessiales</taxon>
        <taxon>Symbiodiniaceae</taxon>
        <taxon>Durusdinium</taxon>
    </lineage>
</organism>
<protein>
    <submittedName>
        <fullName evidence="1">Uncharacterized protein</fullName>
    </submittedName>
</protein>
<dbReference type="EMBL" id="CAXAMM010001669">
    <property type="protein sequence ID" value="CAK8992956.1"/>
    <property type="molecule type" value="Genomic_DNA"/>
</dbReference>
<evidence type="ECO:0000313" key="2">
    <source>
        <dbReference type="Proteomes" id="UP001642464"/>
    </source>
</evidence>
<comment type="caution">
    <text evidence="1">The sequence shown here is derived from an EMBL/GenBank/DDBJ whole genome shotgun (WGS) entry which is preliminary data.</text>
</comment>
<reference evidence="1 2" key="1">
    <citation type="submission" date="2024-02" db="EMBL/GenBank/DDBJ databases">
        <authorList>
            <person name="Chen Y."/>
            <person name="Shah S."/>
            <person name="Dougan E. K."/>
            <person name="Thang M."/>
            <person name="Chan C."/>
        </authorList>
    </citation>
    <scope>NUCLEOTIDE SEQUENCE [LARGE SCALE GENOMIC DNA]</scope>
</reference>
<accession>A0ABP0HRW7</accession>
<sequence>MASKKSNHNRSKQLNPQHPTYWKSCGQARPSNFADVSAYTQQRGLREAQICAASHESRAEQALLAEDRNKARELLQVVCPKAPVMLGGSRHKKTHLRGADQDTKVLQQQAKTQEQHEKITQLLPEYGFRDLDPSNPRIHKIKRKGPPMDVVFQNTNQRFFTSGRPKNPCSHNPELQKAVREVKLSARERGVALRGHDIQQCCIEQQQTKKHQDFLEVAEGAKSRLMA</sequence>
<gene>
    <name evidence="1" type="ORF">SCF082_LOCUS3294</name>
</gene>
<dbReference type="Proteomes" id="UP001642464">
    <property type="component" value="Unassembled WGS sequence"/>
</dbReference>
<keyword evidence="2" id="KW-1185">Reference proteome</keyword>
<proteinExistence type="predicted"/>